<evidence type="ECO:0000313" key="2">
    <source>
        <dbReference type="Proteomes" id="UP000789702"/>
    </source>
</evidence>
<reference evidence="1" key="1">
    <citation type="submission" date="2021-06" db="EMBL/GenBank/DDBJ databases">
        <authorList>
            <person name="Kallberg Y."/>
            <person name="Tangrot J."/>
            <person name="Rosling A."/>
        </authorList>
    </citation>
    <scope>NUCLEOTIDE SEQUENCE</scope>
    <source>
        <strain evidence="1">IL203A</strain>
    </source>
</reference>
<dbReference type="EMBL" id="CAJVPU010020849">
    <property type="protein sequence ID" value="CAG8678578.1"/>
    <property type="molecule type" value="Genomic_DNA"/>
</dbReference>
<feature type="non-terminal residue" evidence="1">
    <location>
        <position position="1"/>
    </location>
</feature>
<gene>
    <name evidence="1" type="ORF">DHETER_LOCUS10523</name>
</gene>
<dbReference type="Proteomes" id="UP000789702">
    <property type="component" value="Unassembled WGS sequence"/>
</dbReference>
<protein>
    <submittedName>
        <fullName evidence="1">12283_t:CDS:1</fullName>
    </submittedName>
</protein>
<evidence type="ECO:0000313" key="1">
    <source>
        <dbReference type="EMBL" id="CAG8678578.1"/>
    </source>
</evidence>
<sequence>AIWVIRKQSTEELDTITEYLSDLSPSSTTLLNAVWQWERIVFLFVNRQA</sequence>
<proteinExistence type="predicted"/>
<comment type="caution">
    <text evidence="1">The sequence shown here is derived from an EMBL/GenBank/DDBJ whole genome shotgun (WGS) entry which is preliminary data.</text>
</comment>
<accession>A0ACA9NVZ8</accession>
<keyword evidence="2" id="KW-1185">Reference proteome</keyword>
<organism evidence="1 2">
    <name type="scientific">Dentiscutata heterogama</name>
    <dbReference type="NCBI Taxonomy" id="1316150"/>
    <lineage>
        <taxon>Eukaryota</taxon>
        <taxon>Fungi</taxon>
        <taxon>Fungi incertae sedis</taxon>
        <taxon>Mucoromycota</taxon>
        <taxon>Glomeromycotina</taxon>
        <taxon>Glomeromycetes</taxon>
        <taxon>Diversisporales</taxon>
        <taxon>Gigasporaceae</taxon>
        <taxon>Dentiscutata</taxon>
    </lineage>
</organism>
<name>A0ACA9NVZ8_9GLOM</name>
<feature type="non-terminal residue" evidence="1">
    <location>
        <position position="49"/>
    </location>
</feature>